<evidence type="ECO:0000313" key="2">
    <source>
        <dbReference type="EMBL" id="MCV7072044.1"/>
    </source>
</evidence>
<keyword evidence="1" id="KW-0472">Membrane</keyword>
<evidence type="ECO:0000256" key="1">
    <source>
        <dbReference type="SAM" id="Phobius"/>
    </source>
</evidence>
<dbReference type="EMBL" id="JACKRN010000638">
    <property type="protein sequence ID" value="MCV7072044.1"/>
    <property type="molecule type" value="Genomic_DNA"/>
</dbReference>
<dbReference type="AlphaFoldDB" id="A0A9X2YDJ7"/>
<feature type="transmembrane region" description="Helical" evidence="1">
    <location>
        <begin position="70"/>
        <end position="94"/>
    </location>
</feature>
<accession>A0A9X2YDJ7</accession>
<name>A0A9X2YDJ7_9MYCO</name>
<reference evidence="2" key="1">
    <citation type="submission" date="2020-07" db="EMBL/GenBank/DDBJ databases">
        <authorList>
            <person name="Pettersson B.M.F."/>
            <person name="Behra P.R.K."/>
            <person name="Ramesh M."/>
            <person name="Das S."/>
            <person name="Dasgupta S."/>
            <person name="Kirsebom L.A."/>
        </authorList>
    </citation>
    <scope>NUCLEOTIDE SEQUENCE</scope>
    <source>
        <strain evidence="2">DSM 45406</strain>
    </source>
</reference>
<dbReference type="Proteomes" id="UP001140272">
    <property type="component" value="Unassembled WGS sequence"/>
</dbReference>
<comment type="caution">
    <text evidence="2">The sequence shown here is derived from an EMBL/GenBank/DDBJ whole genome shotgun (WGS) entry which is preliminary data.</text>
</comment>
<gene>
    <name evidence="2" type="ORF">H7H73_18315</name>
</gene>
<organism evidence="2 3">
    <name type="scientific">Mycolicibacterium rufum</name>
    <dbReference type="NCBI Taxonomy" id="318424"/>
    <lineage>
        <taxon>Bacteria</taxon>
        <taxon>Bacillati</taxon>
        <taxon>Actinomycetota</taxon>
        <taxon>Actinomycetes</taxon>
        <taxon>Mycobacteriales</taxon>
        <taxon>Mycobacteriaceae</taxon>
        <taxon>Mycolicibacterium</taxon>
    </lineage>
</organism>
<evidence type="ECO:0000313" key="3">
    <source>
        <dbReference type="Proteomes" id="UP001140272"/>
    </source>
</evidence>
<proteinExistence type="predicted"/>
<protein>
    <submittedName>
        <fullName evidence="2">Uncharacterized protein</fullName>
    </submittedName>
</protein>
<keyword evidence="1" id="KW-0812">Transmembrane</keyword>
<reference evidence="2" key="2">
    <citation type="journal article" date="2022" name="BMC Genomics">
        <title>Comparative genome analysis of mycobacteria focusing on tRNA and non-coding RNA.</title>
        <authorList>
            <person name="Behra P.R.K."/>
            <person name="Pettersson B.M.F."/>
            <person name="Ramesh M."/>
            <person name="Das S."/>
            <person name="Dasgupta S."/>
            <person name="Kirsebom L.A."/>
        </authorList>
    </citation>
    <scope>NUCLEOTIDE SEQUENCE</scope>
    <source>
        <strain evidence="2">DSM 45406</strain>
    </source>
</reference>
<keyword evidence="1" id="KW-1133">Transmembrane helix</keyword>
<sequence>MYPGGAPCSTWCPPKRPRRRTTAGTAQSSADLYETHTDSILQLSDAHCGGGPCMRWLMDVCPNSLGWQTWLILCAVVVVLWAAAIASATALFRAAAPQRRSERREALEEPVHSGHAGAD</sequence>